<keyword evidence="1" id="KW-1133">Transmembrane helix</keyword>
<evidence type="ECO:0000313" key="6">
    <source>
        <dbReference type="Proteomes" id="UP000218257"/>
    </source>
</evidence>
<dbReference type="PATRIC" id="fig|61435.5.peg.650"/>
<dbReference type="EMBL" id="JGYD01000011">
    <property type="protein sequence ID" value="KSV18432.1"/>
    <property type="molecule type" value="Genomic_DNA"/>
</dbReference>
<dbReference type="OrthoDB" id="9809154at2"/>
<dbReference type="Proteomes" id="UP001327986">
    <property type="component" value="Chromosome"/>
</dbReference>
<feature type="transmembrane region" description="Helical" evidence="1">
    <location>
        <begin position="103"/>
        <end position="126"/>
    </location>
</feature>
<dbReference type="Proteomes" id="UP000218257">
    <property type="component" value="Chromosome"/>
</dbReference>
<dbReference type="AlphaFoldDB" id="A0A0V8M3Y8"/>
<evidence type="ECO:0000256" key="1">
    <source>
        <dbReference type="SAM" id="Phobius"/>
    </source>
</evidence>
<keyword evidence="1" id="KW-0812">Transmembrane</keyword>
<feature type="transmembrane region" description="Helical" evidence="1">
    <location>
        <begin position="42"/>
        <end position="63"/>
    </location>
</feature>
<evidence type="ECO:0000313" key="3">
    <source>
        <dbReference type="EMBL" id="KSV18432.1"/>
    </source>
</evidence>
<reference evidence="3 5" key="1">
    <citation type="journal article" date="2015" name="Sci. Rep.">
        <title>A comparative genomics and reductive dehalogenase gene transcription study of two chloroethene-respiring bacteria, Dehalococcoides mccartyi strains MB and 11a.</title>
        <authorList>
            <person name="Low A."/>
            <person name="Shen Z."/>
            <person name="Cheng D."/>
            <person name="Rogers M.J."/>
            <person name="Lee P.K."/>
            <person name="He J."/>
        </authorList>
    </citation>
    <scope>NUCLEOTIDE SEQUENCE [LARGE SCALE GENOMIC DNA]</scope>
    <source>
        <strain evidence="3 5">MB</strain>
    </source>
</reference>
<reference evidence="4" key="3">
    <citation type="submission" date="2023-12" db="EMBL/GenBank/DDBJ databases">
        <title>Isolation of organohalide respiring bacteria Dehalococcoides mccartyi strain GPTCE1 in groundwater collected near a chemical plant in Suzhou, China.</title>
        <authorList>
            <person name="Liu G."/>
        </authorList>
    </citation>
    <scope>NUCLEOTIDE SEQUENCE</scope>
    <source>
        <strain evidence="4">GPTCE1</strain>
    </source>
</reference>
<evidence type="ECO:0000313" key="2">
    <source>
        <dbReference type="EMBL" id="BAZ96785.1"/>
    </source>
</evidence>
<keyword evidence="1" id="KW-0472">Membrane</keyword>
<dbReference type="Proteomes" id="UP000053577">
    <property type="component" value="Unassembled WGS sequence"/>
</dbReference>
<name>A0A0V8M3Y8_9CHLR</name>
<dbReference type="eggNOG" id="ENOG50308ZI">
    <property type="taxonomic scope" value="Bacteria"/>
</dbReference>
<reference evidence="2 6" key="2">
    <citation type="journal article" date="2017" name="Sci. Rep.">
        <title>Isolation and genomic characterization of a Dehalococcoides strain suggests genomic rearrangement during culture.</title>
        <authorList>
            <person name="Yohda M."/>
            <person name="Ikegami K."/>
            <person name="Aita Y."/>
            <person name="Kitajima M."/>
            <person name="Takechi A."/>
            <person name="Iwamoto M."/>
            <person name="Fukuda T."/>
            <person name="Tamura N."/>
            <person name="Shibasaki J."/>
            <person name="Koike S."/>
            <person name="Komatsu D."/>
            <person name="Miyagi S."/>
            <person name="Nishimura M."/>
            <person name="Uchino Y."/>
            <person name="Shiroma A."/>
            <person name="Shimoji M."/>
            <person name="Tamotsu H."/>
            <person name="Ashimine N."/>
            <person name="Shinzato M."/>
            <person name="Ohki S."/>
            <person name="Nakano K."/>
            <person name="Teruya K."/>
            <person name="Satou K."/>
            <person name="Hirano T."/>
            <person name="Yagi O."/>
        </authorList>
    </citation>
    <scope>NUCLEOTIDE SEQUENCE [LARGE SCALE GENOMIC DNA]</scope>
    <source>
        <strain evidence="2 6">UCH-ATV1</strain>
    </source>
</reference>
<organism evidence="3 5">
    <name type="scientific">Dehalococcoides mccartyi</name>
    <dbReference type="NCBI Taxonomy" id="61435"/>
    <lineage>
        <taxon>Bacteria</taxon>
        <taxon>Bacillati</taxon>
        <taxon>Chloroflexota</taxon>
        <taxon>Dehalococcoidia</taxon>
        <taxon>Dehalococcoidales</taxon>
        <taxon>Dehalococcoidaceae</taxon>
        <taxon>Dehalococcoides</taxon>
    </lineage>
</organism>
<feature type="transmembrane region" description="Helical" evidence="1">
    <location>
        <begin position="75"/>
        <end position="97"/>
    </location>
</feature>
<protein>
    <submittedName>
        <fullName evidence="2 3">Iron hydrogenase</fullName>
    </submittedName>
</protein>
<proteinExistence type="predicted"/>
<sequence>MFNIQSISLRKELVIAFLVMLGLATAAPLIGNQYLTGSLVNAVLFISAVILGWKNAVAIGLISSSIALATGLLPIVMAPMVPFIIAGNALLVVSFHALRSKGFWLGAGVAAFLKFAFLWATSNLVLNLFIEQNVADKIAGMMGLTQLFTALMGAVIAYGALRLGKKI</sequence>
<accession>A0A0V8M3Y8</accession>
<dbReference type="EMBL" id="AP017649">
    <property type="protein sequence ID" value="BAZ96785.1"/>
    <property type="molecule type" value="Genomic_DNA"/>
</dbReference>
<gene>
    <name evidence="3" type="ORF">DA01_03245</name>
    <name evidence="2" type="ORF">DEHALATV1_0157</name>
    <name evidence="4" type="ORF">VLL09_04175</name>
</gene>
<dbReference type="RefSeq" id="WP_041340997.1">
    <property type="nucleotide sequence ID" value="NZ_AP017649.1"/>
</dbReference>
<dbReference type="EMBL" id="CP141531">
    <property type="protein sequence ID" value="WRO06590.1"/>
    <property type="molecule type" value="Genomic_DNA"/>
</dbReference>
<feature type="transmembrane region" description="Helical" evidence="1">
    <location>
        <begin position="138"/>
        <end position="161"/>
    </location>
</feature>
<evidence type="ECO:0000313" key="4">
    <source>
        <dbReference type="EMBL" id="WRO06590.1"/>
    </source>
</evidence>
<evidence type="ECO:0000313" key="5">
    <source>
        <dbReference type="Proteomes" id="UP000053577"/>
    </source>
</evidence>